<dbReference type="PANTHER" id="PTHR31480">
    <property type="entry name" value="BIFUNCTIONAL LYCOPENE CYCLASE/PHYTOENE SYNTHASE"/>
    <property type="match status" value="1"/>
</dbReference>
<dbReference type="SUPFAM" id="SSF48576">
    <property type="entry name" value="Terpenoid synthases"/>
    <property type="match status" value="1"/>
</dbReference>
<dbReference type="RefSeq" id="WP_150096953.1">
    <property type="nucleotide sequence ID" value="NZ_VWPL01000009.1"/>
</dbReference>
<dbReference type="Proteomes" id="UP000323886">
    <property type="component" value="Unassembled WGS sequence"/>
</dbReference>
<reference evidence="1 2" key="1">
    <citation type="submission" date="2019-09" db="EMBL/GenBank/DDBJ databases">
        <title>Draft Whole-Genome sequence of Blastochloris sulfoviridis DSM 729.</title>
        <authorList>
            <person name="Meyer T.E."/>
            <person name="Kyndt J.A."/>
        </authorList>
    </citation>
    <scope>NUCLEOTIDE SEQUENCE [LARGE SCALE GENOMIC DNA]</scope>
    <source>
        <strain evidence="1 2">DSM 729</strain>
    </source>
</reference>
<organism evidence="1 2">
    <name type="scientific">Blastochloris sulfoviridis</name>
    <dbReference type="NCBI Taxonomy" id="50712"/>
    <lineage>
        <taxon>Bacteria</taxon>
        <taxon>Pseudomonadati</taxon>
        <taxon>Pseudomonadota</taxon>
        <taxon>Alphaproteobacteria</taxon>
        <taxon>Hyphomicrobiales</taxon>
        <taxon>Blastochloridaceae</taxon>
        <taxon>Blastochloris</taxon>
    </lineage>
</organism>
<dbReference type="InterPro" id="IPR008949">
    <property type="entry name" value="Isoprenoid_synthase_dom_sf"/>
</dbReference>
<sequence length="294" mass="32314">MPSEAFAYCESLVREADKDRYLATLFAPAAARPHLFALYAFNAEVARVREIVSDPLPGEMRLQWWRDALAGSAQGDVAAHPVAAALMETISQCRLPVDPFLDLIEARVFDLYDDPMPTLADLEGYTGETSSALMQLAALLLAGGRDQDTAEIAGHGGVAYAMTGLLRSFPLHASRGQMFLPAEVLDRHRVNRADVFAGRYTPALKAALAEMRGHVHRHLAAMSRTMGSIPAEVMAAFLPVALVRSYLARMECAGYDPFTTLVQVPQWRRQWTLWRAARQARCLARPAPERHGGG</sequence>
<dbReference type="AlphaFoldDB" id="A0A5M6I2T2"/>
<dbReference type="Pfam" id="PF00494">
    <property type="entry name" value="SQS_PSY"/>
    <property type="match status" value="1"/>
</dbReference>
<dbReference type="OrthoDB" id="9814909at2"/>
<comment type="caution">
    <text evidence="1">The sequence shown here is derived from an EMBL/GenBank/DDBJ whole genome shotgun (WGS) entry which is preliminary data.</text>
</comment>
<name>A0A5M6I2T2_9HYPH</name>
<evidence type="ECO:0000313" key="2">
    <source>
        <dbReference type="Proteomes" id="UP000323886"/>
    </source>
</evidence>
<accession>A0A5M6I2T2</accession>
<proteinExistence type="predicted"/>
<protein>
    <submittedName>
        <fullName evidence="1">Squalene/phytoene synthase family protein</fullName>
    </submittedName>
</protein>
<evidence type="ECO:0000313" key="1">
    <source>
        <dbReference type="EMBL" id="KAA5602095.1"/>
    </source>
</evidence>
<dbReference type="EMBL" id="VWPL01000009">
    <property type="protein sequence ID" value="KAA5602095.1"/>
    <property type="molecule type" value="Genomic_DNA"/>
</dbReference>
<dbReference type="GO" id="GO:0016765">
    <property type="term" value="F:transferase activity, transferring alkyl or aryl (other than methyl) groups"/>
    <property type="evidence" value="ECO:0007669"/>
    <property type="project" value="UniProtKB-ARBA"/>
</dbReference>
<dbReference type="InterPro" id="IPR002060">
    <property type="entry name" value="Squ/phyt_synthse"/>
</dbReference>
<keyword evidence="2" id="KW-1185">Reference proteome</keyword>
<dbReference type="Gene3D" id="1.10.600.10">
    <property type="entry name" value="Farnesyl Diphosphate Synthase"/>
    <property type="match status" value="1"/>
</dbReference>
<gene>
    <name evidence="1" type="ORF">F1193_06920</name>
</gene>